<organism evidence="1 2">
    <name type="scientific">Sphingomonas hengshuiensis</name>
    <dbReference type="NCBI Taxonomy" id="1609977"/>
    <lineage>
        <taxon>Bacteria</taxon>
        <taxon>Pseudomonadati</taxon>
        <taxon>Pseudomonadota</taxon>
        <taxon>Alphaproteobacteria</taxon>
        <taxon>Sphingomonadales</taxon>
        <taxon>Sphingomonadaceae</taxon>
        <taxon>Sphingomonas</taxon>
    </lineage>
</organism>
<dbReference type="RefSeq" id="WP_044330615.1">
    <property type="nucleotide sequence ID" value="NZ_CP010836.1"/>
</dbReference>
<keyword evidence="2" id="KW-1185">Reference proteome</keyword>
<name>A0A7U4J6J5_9SPHN</name>
<evidence type="ECO:0000313" key="2">
    <source>
        <dbReference type="Proteomes" id="UP000032300"/>
    </source>
</evidence>
<evidence type="ECO:0000313" key="1">
    <source>
        <dbReference type="EMBL" id="AJP71193.1"/>
    </source>
</evidence>
<protein>
    <submittedName>
        <fullName evidence="1">Uncharacterized protein</fullName>
    </submittedName>
</protein>
<dbReference type="KEGG" id="sphi:TS85_04250"/>
<reference evidence="1 2" key="2">
    <citation type="submission" date="2015-02" db="EMBL/GenBank/DDBJ databases">
        <title>The complete genome of Sphingomonas hengshuiensis sp. WHSC-8 isolated from soil of Hengshui Lake.</title>
        <authorList>
            <person name="Wei S."/>
            <person name="Guo J."/>
            <person name="Su C."/>
            <person name="Wu R."/>
            <person name="Zhang Z."/>
            <person name="Liang K."/>
            <person name="Li H."/>
            <person name="Wang T."/>
            <person name="Liu H."/>
            <person name="Zhang C."/>
            <person name="Li Z."/>
            <person name="Wang Q."/>
            <person name="Meng J."/>
        </authorList>
    </citation>
    <scope>NUCLEOTIDE SEQUENCE [LARGE SCALE GENOMIC DNA]</scope>
    <source>
        <strain evidence="1 2">WHSC-8</strain>
    </source>
</reference>
<dbReference type="Proteomes" id="UP000032300">
    <property type="component" value="Chromosome"/>
</dbReference>
<gene>
    <name evidence="1" type="ORF">TS85_04250</name>
</gene>
<dbReference type="OrthoDB" id="9843598at2"/>
<proteinExistence type="predicted"/>
<accession>A0A7U4J6J5</accession>
<dbReference type="EMBL" id="CP010836">
    <property type="protein sequence ID" value="AJP71193.1"/>
    <property type="molecule type" value="Genomic_DNA"/>
</dbReference>
<dbReference type="AlphaFoldDB" id="A0A7U4J6J5"/>
<reference evidence="1 2" key="1">
    <citation type="journal article" date="2015" name="Int. J. Syst. Evol. Microbiol.">
        <title>Sphingomonas hengshuiensis sp. nov., isolated from lake wetland.</title>
        <authorList>
            <person name="Wei S."/>
            <person name="Wang T."/>
            <person name="Liu H."/>
            <person name="Zhang C."/>
            <person name="Guo J."/>
            <person name="Wang Q."/>
            <person name="Liang K."/>
            <person name="Zhang Z."/>
        </authorList>
    </citation>
    <scope>NUCLEOTIDE SEQUENCE [LARGE SCALE GENOMIC DNA]</scope>
    <source>
        <strain evidence="1 2">WHSC-8</strain>
    </source>
</reference>
<sequence>MTTTYYASYDSRPSAAALTRGAKDLFAQVQTVARAVGEIATIASAAQGAALRRTMRASGLEGLPMPSLARARGCRLPACDCKSSDLGEIRKVIDSARDVRIVFKLRNTTSQRRIFALNPKPMTGDDGSNGGRILLVPDRVDLEPGETKVIEAVIDASDHQSGVEYGAAVTIASETCDAMRLRLTVLVEREIDHAPTLDLHCCCHPRPRPLHWYHHYYCDPRETKGARELRADTADVEAGGEQVFKTDQDETG</sequence>